<feature type="compositionally biased region" description="Basic and acidic residues" evidence="1">
    <location>
        <begin position="22"/>
        <end position="33"/>
    </location>
</feature>
<protein>
    <recommendedName>
        <fullName evidence="2">Metallo-beta-lactamase domain-containing protein</fullName>
    </recommendedName>
</protein>
<dbReference type="PANTHER" id="PTHR23131:SF4">
    <property type="entry name" value="METALLO-BETA-LACTAMASE SUPERFAMILY POTEIN"/>
    <property type="match status" value="1"/>
</dbReference>
<accession>A0A381YWU0</accession>
<name>A0A381YWU0_9ZZZZ</name>
<evidence type="ECO:0000256" key="1">
    <source>
        <dbReference type="SAM" id="MobiDB-lite"/>
    </source>
</evidence>
<sequence>MADDEDLERLRQRMRQATPWGTRREPPTVDQIRDWGGAGKNSTAGGFRVPEPSTTVEDTDEVVLGGRTWLALHTPGHTHDHLCLYDPVDGLFLSGDHVLPTITPHISGMSTLDDPLAVFFRSLERAKELPEVDLVLPAHGHPFTDLAGRADDIIGHHEDRLRVIREAGLELGDAPVEDYMRRLFKERSWGDMAASETYAHLEHLWLLGQATRSEKDGAKTYRIV</sequence>
<feature type="region of interest" description="Disordered" evidence="1">
    <location>
        <begin position="1"/>
        <end position="55"/>
    </location>
</feature>
<feature type="domain" description="Metallo-beta-lactamase" evidence="2">
    <location>
        <begin position="16"/>
        <end position="139"/>
    </location>
</feature>
<gene>
    <name evidence="3" type="ORF">METZ01_LOCUS134350</name>
</gene>
<evidence type="ECO:0000259" key="2">
    <source>
        <dbReference type="Pfam" id="PF00753"/>
    </source>
</evidence>
<organism evidence="3">
    <name type="scientific">marine metagenome</name>
    <dbReference type="NCBI Taxonomy" id="408172"/>
    <lineage>
        <taxon>unclassified sequences</taxon>
        <taxon>metagenomes</taxon>
        <taxon>ecological metagenomes</taxon>
    </lineage>
</organism>
<proteinExistence type="predicted"/>
<dbReference type="InterPro" id="IPR001279">
    <property type="entry name" value="Metallo-B-lactamas"/>
</dbReference>
<dbReference type="AlphaFoldDB" id="A0A381YWU0"/>
<evidence type="ECO:0000313" key="3">
    <source>
        <dbReference type="EMBL" id="SVA81496.1"/>
    </source>
</evidence>
<dbReference type="Gene3D" id="3.60.15.10">
    <property type="entry name" value="Ribonuclease Z/Hydroxyacylglutathione hydrolase-like"/>
    <property type="match status" value="1"/>
</dbReference>
<dbReference type="InterPro" id="IPR036866">
    <property type="entry name" value="RibonucZ/Hydroxyglut_hydro"/>
</dbReference>
<dbReference type="InterPro" id="IPR050662">
    <property type="entry name" value="Sec-metab_biosynth-thioest"/>
</dbReference>
<dbReference type="EMBL" id="UINC01019267">
    <property type="protein sequence ID" value="SVA81496.1"/>
    <property type="molecule type" value="Genomic_DNA"/>
</dbReference>
<reference evidence="3" key="1">
    <citation type="submission" date="2018-05" db="EMBL/GenBank/DDBJ databases">
        <authorList>
            <person name="Lanie J.A."/>
            <person name="Ng W.-L."/>
            <person name="Kazmierczak K.M."/>
            <person name="Andrzejewski T.M."/>
            <person name="Davidsen T.M."/>
            <person name="Wayne K.J."/>
            <person name="Tettelin H."/>
            <person name="Glass J.I."/>
            <person name="Rusch D."/>
            <person name="Podicherti R."/>
            <person name="Tsui H.-C.T."/>
            <person name="Winkler M.E."/>
        </authorList>
    </citation>
    <scope>NUCLEOTIDE SEQUENCE</scope>
</reference>
<dbReference type="PANTHER" id="PTHR23131">
    <property type="entry name" value="ENDORIBONUCLEASE LACTB2"/>
    <property type="match status" value="1"/>
</dbReference>
<dbReference type="SUPFAM" id="SSF56281">
    <property type="entry name" value="Metallo-hydrolase/oxidoreductase"/>
    <property type="match status" value="1"/>
</dbReference>
<dbReference type="Pfam" id="PF00753">
    <property type="entry name" value="Lactamase_B"/>
    <property type="match status" value="1"/>
</dbReference>